<evidence type="ECO:0000313" key="5">
    <source>
        <dbReference type="Proteomes" id="UP000007151"/>
    </source>
</evidence>
<dbReference type="Gene3D" id="3.50.4.10">
    <property type="entry name" value="Hepatocyte Growth Factor"/>
    <property type="match status" value="2"/>
</dbReference>
<feature type="compositionally biased region" description="Basic residues" evidence="1">
    <location>
        <begin position="1397"/>
        <end position="1408"/>
    </location>
</feature>
<dbReference type="InterPro" id="IPR003609">
    <property type="entry name" value="Pan_app"/>
</dbReference>
<feature type="region of interest" description="Disordered" evidence="1">
    <location>
        <begin position="1376"/>
        <end position="1408"/>
    </location>
</feature>
<feature type="region of interest" description="Disordered" evidence="1">
    <location>
        <begin position="833"/>
        <end position="870"/>
    </location>
</feature>
<dbReference type="GO" id="GO:0009653">
    <property type="term" value="P:anatomical structure morphogenesis"/>
    <property type="evidence" value="ECO:0007669"/>
    <property type="project" value="TreeGrafter"/>
</dbReference>
<feature type="compositionally biased region" description="Basic and acidic residues" evidence="1">
    <location>
        <begin position="1166"/>
        <end position="1175"/>
    </location>
</feature>
<comment type="caution">
    <text evidence="4">The sequence shown here is derived from an EMBL/GenBank/DDBJ whole genome shotgun (WGS) entry which is preliminary data.</text>
</comment>
<evidence type="ECO:0000256" key="2">
    <source>
        <dbReference type="SAM" id="SignalP"/>
    </source>
</evidence>
<dbReference type="eggNOG" id="KOG0845">
    <property type="taxonomic scope" value="Eukaryota"/>
</dbReference>
<feature type="domain" description="Apple" evidence="3">
    <location>
        <begin position="29"/>
        <end position="114"/>
    </location>
</feature>
<dbReference type="PANTHER" id="PTHR47327:SF13">
    <property type="entry name" value="APPLE DOMAIN-CONTAINING PROTEIN"/>
    <property type="match status" value="1"/>
</dbReference>
<feature type="compositionally biased region" description="Polar residues" evidence="1">
    <location>
        <begin position="670"/>
        <end position="690"/>
    </location>
</feature>
<proteinExistence type="predicted"/>
<evidence type="ECO:0000259" key="3">
    <source>
        <dbReference type="PROSITE" id="PS50948"/>
    </source>
</evidence>
<dbReference type="FunCoup" id="A0A212FAB7">
    <property type="interactions" value="39"/>
</dbReference>
<keyword evidence="5" id="KW-1185">Reference proteome</keyword>
<feature type="compositionally biased region" description="Basic and acidic residues" evidence="1">
    <location>
        <begin position="1198"/>
        <end position="1216"/>
    </location>
</feature>
<feature type="compositionally biased region" description="Low complexity" evidence="1">
    <location>
        <begin position="722"/>
        <end position="796"/>
    </location>
</feature>
<dbReference type="EMBL" id="AGBW02009492">
    <property type="protein sequence ID" value="OWR50695.1"/>
    <property type="molecule type" value="Genomic_DNA"/>
</dbReference>
<dbReference type="STRING" id="278856.A0A212FAB7"/>
<dbReference type="KEGG" id="dpl:KGM_206222"/>
<protein>
    <recommendedName>
        <fullName evidence="3">Apple domain-containing protein</fullName>
    </recommendedName>
</protein>
<dbReference type="PANTHER" id="PTHR47327">
    <property type="entry name" value="FI18240P1-RELATED"/>
    <property type="match status" value="1"/>
</dbReference>
<keyword evidence="2" id="KW-0732">Signal</keyword>
<evidence type="ECO:0000313" key="4">
    <source>
        <dbReference type="EMBL" id="OWR50695.1"/>
    </source>
</evidence>
<feature type="compositionally biased region" description="Basic and acidic residues" evidence="1">
    <location>
        <begin position="644"/>
        <end position="657"/>
    </location>
</feature>
<dbReference type="InParanoid" id="A0A212FAB7"/>
<feature type="compositionally biased region" description="Low complexity" evidence="1">
    <location>
        <begin position="858"/>
        <end position="870"/>
    </location>
</feature>
<feature type="compositionally biased region" description="Low complexity" evidence="1">
    <location>
        <begin position="691"/>
        <end position="712"/>
    </location>
</feature>
<dbReference type="Pfam" id="PF00024">
    <property type="entry name" value="PAN_1"/>
    <property type="match status" value="1"/>
</dbReference>
<sequence>MLKCFPYLCLLVHVAVCSRVILVENAPTCFRRVLAGKRALRSHVRRVVDCERLEDCRRECATEKRFPCESFNYRLDPSFRGKGLCELMTKPIEAFDLRQDFVEDKDYDFYEVDRNSLEPYCPETLRGPGLLHSGYLSSKNKLTSQDQWRDRNWSAHDHRTYNRFFDEKSHNRRHWGLKEHGEEYQREDSSTYNSLSRNHEQEFNYYSLRRHGEEHLGYGYGTWKKGRWNNSGNFWRDDTPTKIEYDEEDNVKDCSSRRRPGMSLGVGAVRRSLAARTVVDCEAACFGERNFKCVSYSYRYSSSPGSDNCFLSERPYKGLEMSADSSSDVYAMPLHHDCLTISTKPWVESGGAGCSVECFWHVRSGAALSRASVRSSLTVSGLGACEAECIRAHGFFCRGFSFRFDPPTIGDDLENCLLTSSPPTTLDLSRGLTPNKHELYSRGNYGRGCEPALYDDAEHEPQCYLQYVESARLSRGAVRGRARTSDERACGRACTDAPFKCLSFSYTSNAPPDKDNCLLSEIRLFDLHRGVDYEHSTDDLLFAFDLFNGQCWRKIHGKNEYEVPTLEVPHPIQTEESYPLTSGPDAPPSETYITSSGPSGPPAHKPYIIEADFKPGSKPYLESGESDRPFEYPEPGYKPYHKPYRPDYEPEKPDVGHRPRPSGPELTPPYGSNPSYDGGSSITHSSGTLISQSSGASYGSSSNFAGGSSYAGHESHVGSDHSSSAYGGSASNSNYGSASNSGYGSISNSNYGSSSGTGYGSSSNSNYGSSSGSGYGSASNSNYGSASGSGYGSSSNSNYGASTGTGYGSSSYSNYGSSSGSGYDALSNSHYGSVSGSGYGSSSNLNHGSSSGAGYGSVSGSSHHSSSGSSYGASSGSAYGSYAGSGYGSLGGIAGTRPRPNPVQSDHRPNRPGRPGDRGDDNLSLSWRHYTVSGFPCRRGTACERNVIAGHWACEPEGGEIGSWDYCCAPTHRCGYSEGFRKPWCYVGPASDQWRPCSEKYYPYHQHNFPHPSQGHRESDRPQINIPQGQKTYPERDRLSSGYLSSADRRYWDDLYENGPRAYYDKYGNPLPGFSKVPTESRPHIKYERNPPRPSSGQWVPVNTLPDDEVPPPGLGVPRYWPVAYLHKGPPPNMTYFKYNETERTTRSPQEHTTTNRASINQIEARSGDSPRTEKRINITNDDADYLDVTTTRTAGNETRESTTEREVKNETDAEEYRTNPKLNGDYIKGIDGKLHDFTTSLEVFDIDDVKNDKLSHLRAAEAEEKQIEAIGRLLAARRAKIVVDKTSQRNLEDKNIALDKDFMDFNFGNKFPVERRGVVQRVSKDEIENRDKSLEVSETTFVRPPRVLSTTENIRKAVVNGKVYYEASLRSQRDLYTNSTRRPKNLRETRTLPTNNKKRTRNTNPVRRAKRVYRKRYNPEEVRKRLLERERNKNMRDSR</sequence>
<dbReference type="InterPro" id="IPR052774">
    <property type="entry name" value="Celegans_DevNeuronal_Protein"/>
</dbReference>
<accession>A0A212FAB7</accession>
<feature type="region of interest" description="Disordered" evidence="1">
    <location>
        <begin position="575"/>
        <end position="796"/>
    </location>
</feature>
<feature type="compositionally biased region" description="Basic and acidic residues" evidence="1">
    <location>
        <begin position="905"/>
        <end position="921"/>
    </location>
</feature>
<feature type="signal peptide" evidence="2">
    <location>
        <begin position="1"/>
        <end position="17"/>
    </location>
</feature>
<feature type="region of interest" description="Disordered" evidence="1">
    <location>
        <begin position="1144"/>
        <end position="1175"/>
    </location>
</feature>
<feature type="region of interest" description="Disordered" evidence="1">
    <location>
        <begin position="1008"/>
        <end position="1040"/>
    </location>
</feature>
<feature type="domain" description="Apple" evidence="3">
    <location>
        <begin position="254"/>
        <end position="334"/>
    </location>
</feature>
<dbReference type="CDD" id="cd01099">
    <property type="entry name" value="PAN_AP_HGF"/>
    <property type="match status" value="1"/>
</dbReference>
<feature type="compositionally biased region" description="Low complexity" evidence="1">
    <location>
        <begin position="833"/>
        <end position="850"/>
    </location>
</feature>
<feature type="region of interest" description="Disordered" evidence="1">
    <location>
        <begin position="891"/>
        <end position="923"/>
    </location>
</feature>
<feature type="region of interest" description="Disordered" evidence="1">
    <location>
        <begin position="1074"/>
        <end position="1111"/>
    </location>
</feature>
<evidence type="ECO:0000256" key="1">
    <source>
        <dbReference type="SAM" id="MobiDB-lite"/>
    </source>
</evidence>
<name>A0A212FAB7_DANPL</name>
<dbReference type="Proteomes" id="UP000007151">
    <property type="component" value="Unassembled WGS sequence"/>
</dbReference>
<dbReference type="SUPFAM" id="SSF57414">
    <property type="entry name" value="Hairpin loop containing domain-like"/>
    <property type="match status" value="1"/>
</dbReference>
<feature type="region of interest" description="Disordered" evidence="1">
    <location>
        <begin position="1192"/>
        <end position="1216"/>
    </location>
</feature>
<reference evidence="4 5" key="1">
    <citation type="journal article" date="2011" name="Cell">
        <title>The monarch butterfly genome yields insights into long-distance migration.</title>
        <authorList>
            <person name="Zhan S."/>
            <person name="Merlin C."/>
            <person name="Boore J.L."/>
            <person name="Reppert S.M."/>
        </authorList>
    </citation>
    <scope>NUCLEOTIDE SEQUENCE [LARGE SCALE GENOMIC DNA]</scope>
    <source>
        <strain evidence="4">F-2</strain>
    </source>
</reference>
<dbReference type="PROSITE" id="PS50948">
    <property type="entry name" value="PAN"/>
    <property type="match status" value="4"/>
</dbReference>
<feature type="chain" id="PRO_5011119063" description="Apple domain-containing protein" evidence="2">
    <location>
        <begin position="18"/>
        <end position="1440"/>
    </location>
</feature>
<organism evidence="4 5">
    <name type="scientific">Danaus plexippus plexippus</name>
    <dbReference type="NCBI Taxonomy" id="278856"/>
    <lineage>
        <taxon>Eukaryota</taxon>
        <taxon>Metazoa</taxon>
        <taxon>Ecdysozoa</taxon>
        <taxon>Arthropoda</taxon>
        <taxon>Hexapoda</taxon>
        <taxon>Insecta</taxon>
        <taxon>Pterygota</taxon>
        <taxon>Neoptera</taxon>
        <taxon>Endopterygota</taxon>
        <taxon>Lepidoptera</taxon>
        <taxon>Glossata</taxon>
        <taxon>Ditrysia</taxon>
        <taxon>Papilionoidea</taxon>
        <taxon>Nymphalidae</taxon>
        <taxon>Danainae</taxon>
        <taxon>Danaini</taxon>
        <taxon>Danaina</taxon>
        <taxon>Danaus</taxon>
        <taxon>Danaus</taxon>
    </lineage>
</organism>
<dbReference type="SMART" id="SM00473">
    <property type="entry name" value="PAN_AP"/>
    <property type="match status" value="4"/>
</dbReference>
<gene>
    <name evidence="4" type="ORF">KGM_206222</name>
</gene>
<feature type="domain" description="Apple" evidence="3">
    <location>
        <begin position="463"/>
        <end position="551"/>
    </location>
</feature>
<feature type="domain" description="Apple" evidence="3">
    <location>
        <begin position="354"/>
        <end position="444"/>
    </location>
</feature>
<feature type="compositionally biased region" description="Polar residues" evidence="1">
    <location>
        <begin position="1151"/>
        <end position="1164"/>
    </location>
</feature>
<feature type="compositionally biased region" description="Basic and acidic residues" evidence="1">
    <location>
        <begin position="1079"/>
        <end position="1091"/>
    </location>
</feature>